<sequence length="193" mass="22616">MVVVLLNMLIAMINNSYQEIEEDADVEWKFARAKLWLSYFDEGRTLPAPFNLVPSPKSFYYLIMRIKMCLIKLCKSKAKNCENDLEMGMLNSKLRKVHFESSTQNSDFTVKNAYNKPTRYQKIMKRLIKRYVLKAQVDRENDEVNEGELKEIKQDISSLRYELLEEKSQATGELARLIQQLSDKFGKSLNKDI</sequence>
<feature type="chain" id="PRO_5046612220" evidence="4">
    <location>
        <begin position="19"/>
        <end position="193"/>
    </location>
</feature>
<keyword evidence="4" id="KW-0732">Signal</keyword>
<keyword evidence="6" id="KW-0675">Receptor</keyword>
<evidence type="ECO:0000256" key="2">
    <source>
        <dbReference type="ARBA" id="ARBA00023065"/>
    </source>
</evidence>
<reference evidence="6" key="2">
    <citation type="submission" date="2025-08" db="UniProtKB">
        <authorList>
            <consortium name="RefSeq"/>
        </authorList>
    </citation>
    <scope>IDENTIFICATION</scope>
</reference>
<dbReference type="PRINTS" id="PR01097">
    <property type="entry name" value="TRNSRECEPTRP"/>
</dbReference>
<dbReference type="InterPro" id="IPR002153">
    <property type="entry name" value="TRPC_channel"/>
</dbReference>
<evidence type="ECO:0000313" key="5">
    <source>
        <dbReference type="Proteomes" id="UP001652642"/>
    </source>
</evidence>
<keyword evidence="3" id="KW-0407">Ion channel</keyword>
<evidence type="ECO:0000313" key="6">
    <source>
        <dbReference type="RefSeq" id="XP_072846233.1"/>
    </source>
</evidence>
<accession>A0ABM5FLG3</accession>
<proteinExistence type="predicted"/>
<organism evidence="5 6">
    <name type="scientific">Pogona vitticeps</name>
    <name type="common">central bearded dragon</name>
    <dbReference type="NCBI Taxonomy" id="103695"/>
    <lineage>
        <taxon>Eukaryota</taxon>
        <taxon>Metazoa</taxon>
        <taxon>Chordata</taxon>
        <taxon>Craniata</taxon>
        <taxon>Vertebrata</taxon>
        <taxon>Euteleostomi</taxon>
        <taxon>Lepidosauria</taxon>
        <taxon>Squamata</taxon>
        <taxon>Bifurcata</taxon>
        <taxon>Unidentata</taxon>
        <taxon>Episquamata</taxon>
        <taxon>Toxicofera</taxon>
        <taxon>Iguania</taxon>
        <taxon>Acrodonta</taxon>
        <taxon>Agamidae</taxon>
        <taxon>Amphibolurinae</taxon>
        <taxon>Pogona</taxon>
    </lineage>
</organism>
<feature type="signal peptide" evidence="4">
    <location>
        <begin position="1"/>
        <end position="18"/>
    </location>
</feature>
<dbReference type="PANTHER" id="PTHR10117">
    <property type="entry name" value="TRANSIENT RECEPTOR POTENTIAL CHANNEL"/>
    <property type="match status" value="1"/>
</dbReference>
<keyword evidence="2" id="KW-0406">Ion transport</keyword>
<keyword evidence="5" id="KW-1185">Reference proteome</keyword>
<reference evidence="5" key="1">
    <citation type="submission" date="2025-05" db="UniProtKB">
        <authorList>
            <consortium name="RefSeq"/>
        </authorList>
    </citation>
    <scope>NUCLEOTIDE SEQUENCE [LARGE SCALE GENOMIC DNA]</scope>
</reference>
<dbReference type="InterPro" id="IPR005463">
    <property type="entry name" value="TRPC7_channel"/>
</dbReference>
<dbReference type="PRINTS" id="PR01648">
    <property type="entry name" value="TRPCHANNEL7"/>
</dbReference>
<protein>
    <submittedName>
        <fullName evidence="6">Short transient receptor potential channel 7</fullName>
    </submittedName>
</protein>
<dbReference type="GeneID" id="110073445"/>
<dbReference type="PANTHER" id="PTHR10117:SF9">
    <property type="entry name" value="SHORT TRANSIENT RECEPTOR POTENTIAL CHANNEL 7"/>
    <property type="match status" value="1"/>
</dbReference>
<name>A0ABM5FLG3_9SAUR</name>
<evidence type="ECO:0000256" key="1">
    <source>
        <dbReference type="ARBA" id="ARBA00022448"/>
    </source>
</evidence>
<dbReference type="RefSeq" id="XP_072846233.1">
    <property type="nucleotide sequence ID" value="XM_072990132.1"/>
</dbReference>
<keyword evidence="1" id="KW-0813">Transport</keyword>
<dbReference type="Proteomes" id="UP001652642">
    <property type="component" value="Chromosome 2"/>
</dbReference>
<gene>
    <name evidence="6" type="primary">LOC110073445</name>
</gene>
<evidence type="ECO:0000256" key="4">
    <source>
        <dbReference type="SAM" id="SignalP"/>
    </source>
</evidence>
<evidence type="ECO:0000256" key="3">
    <source>
        <dbReference type="ARBA" id="ARBA00023303"/>
    </source>
</evidence>